<dbReference type="Proteomes" id="UP000017836">
    <property type="component" value="Unassembled WGS sequence"/>
</dbReference>
<feature type="region of interest" description="Disordered" evidence="1">
    <location>
        <begin position="70"/>
        <end position="147"/>
    </location>
</feature>
<sequence>MGRPLEEGKSAFGGSANGPSRSALMWPMKSTISLRPLDLRFARKKVKLMRASRWPGKSIPITLITLRVSPRATSKALVESESSEGRTRVPRGSPPEQAREGEKGQLPGARGKGDPSGQREVEISPPARGTRGKGRGKGRGKRGGWPG</sequence>
<accession>W1P6Y5</accession>
<organism evidence="2 3">
    <name type="scientific">Amborella trichopoda</name>
    <dbReference type="NCBI Taxonomy" id="13333"/>
    <lineage>
        <taxon>Eukaryota</taxon>
        <taxon>Viridiplantae</taxon>
        <taxon>Streptophyta</taxon>
        <taxon>Embryophyta</taxon>
        <taxon>Tracheophyta</taxon>
        <taxon>Spermatophyta</taxon>
        <taxon>Magnoliopsida</taxon>
        <taxon>Amborellales</taxon>
        <taxon>Amborellaceae</taxon>
        <taxon>Amborella</taxon>
    </lineage>
</organism>
<dbReference type="AlphaFoldDB" id="W1P6Y5"/>
<keyword evidence="3" id="KW-1185">Reference proteome</keyword>
<feature type="region of interest" description="Disordered" evidence="1">
    <location>
        <begin position="1"/>
        <end position="23"/>
    </location>
</feature>
<evidence type="ECO:0000313" key="3">
    <source>
        <dbReference type="Proteomes" id="UP000017836"/>
    </source>
</evidence>
<feature type="compositionally biased region" description="Basic and acidic residues" evidence="1">
    <location>
        <begin position="111"/>
        <end position="122"/>
    </location>
</feature>
<name>W1P6Y5_AMBTC</name>
<dbReference type="Gramene" id="ERN03356">
    <property type="protein sequence ID" value="ERN03356"/>
    <property type="gene ID" value="AMTR_s00003p00246220"/>
</dbReference>
<proteinExistence type="predicted"/>
<reference evidence="3" key="1">
    <citation type="journal article" date="2013" name="Science">
        <title>The Amborella genome and the evolution of flowering plants.</title>
        <authorList>
            <consortium name="Amborella Genome Project"/>
        </authorList>
    </citation>
    <scope>NUCLEOTIDE SEQUENCE [LARGE SCALE GENOMIC DNA]</scope>
</reference>
<evidence type="ECO:0000256" key="1">
    <source>
        <dbReference type="SAM" id="MobiDB-lite"/>
    </source>
</evidence>
<dbReference type="HOGENOM" id="CLU_1770535_0_0_1"/>
<evidence type="ECO:0000313" key="2">
    <source>
        <dbReference type="EMBL" id="ERN03356.1"/>
    </source>
</evidence>
<dbReference type="EMBL" id="KI394358">
    <property type="protein sequence ID" value="ERN03356.1"/>
    <property type="molecule type" value="Genomic_DNA"/>
</dbReference>
<protein>
    <submittedName>
        <fullName evidence="2">Uncharacterized protein</fullName>
    </submittedName>
</protein>
<feature type="compositionally biased region" description="Basic residues" evidence="1">
    <location>
        <begin position="130"/>
        <end position="147"/>
    </location>
</feature>
<gene>
    <name evidence="2" type="ORF">AMTR_s00003p00246220</name>
</gene>